<protein>
    <submittedName>
        <fullName evidence="1">Uncharacterized protein</fullName>
    </submittedName>
</protein>
<dbReference type="InParanoid" id="B4D6U4"/>
<keyword evidence="2" id="KW-1185">Reference proteome</keyword>
<evidence type="ECO:0000313" key="2">
    <source>
        <dbReference type="Proteomes" id="UP000005824"/>
    </source>
</evidence>
<organism evidence="1 2">
    <name type="scientific">Chthoniobacter flavus Ellin428</name>
    <dbReference type="NCBI Taxonomy" id="497964"/>
    <lineage>
        <taxon>Bacteria</taxon>
        <taxon>Pseudomonadati</taxon>
        <taxon>Verrucomicrobiota</taxon>
        <taxon>Spartobacteria</taxon>
        <taxon>Chthoniobacterales</taxon>
        <taxon>Chthoniobacteraceae</taxon>
        <taxon>Chthoniobacter</taxon>
    </lineage>
</organism>
<accession>B4D6U4</accession>
<name>B4D6U4_9BACT</name>
<proteinExistence type="predicted"/>
<reference evidence="1 2" key="1">
    <citation type="journal article" date="2011" name="J. Bacteriol.">
        <title>Genome sequence of Chthoniobacter flavus Ellin428, an aerobic heterotrophic soil bacterium.</title>
        <authorList>
            <person name="Kant R."/>
            <person name="van Passel M.W."/>
            <person name="Palva A."/>
            <person name="Lucas S."/>
            <person name="Lapidus A."/>
            <person name="Glavina Del Rio T."/>
            <person name="Dalin E."/>
            <person name="Tice H."/>
            <person name="Bruce D."/>
            <person name="Goodwin L."/>
            <person name="Pitluck S."/>
            <person name="Larimer F.W."/>
            <person name="Land M.L."/>
            <person name="Hauser L."/>
            <person name="Sangwan P."/>
            <person name="de Vos W.M."/>
            <person name="Janssen P.H."/>
            <person name="Smidt H."/>
        </authorList>
    </citation>
    <scope>NUCLEOTIDE SEQUENCE [LARGE SCALE GENOMIC DNA]</scope>
    <source>
        <strain evidence="1 2">Ellin428</strain>
    </source>
</reference>
<dbReference type="STRING" id="497964.CfE428DRAFT_4634"/>
<gene>
    <name evidence="1" type="ORF">CfE428DRAFT_4634</name>
</gene>
<comment type="caution">
    <text evidence="1">The sequence shown here is derived from an EMBL/GenBank/DDBJ whole genome shotgun (WGS) entry which is preliminary data.</text>
</comment>
<dbReference type="Proteomes" id="UP000005824">
    <property type="component" value="Unassembled WGS sequence"/>
</dbReference>
<dbReference type="EMBL" id="ABVL01000016">
    <property type="protein sequence ID" value="EDY17895.1"/>
    <property type="molecule type" value="Genomic_DNA"/>
</dbReference>
<dbReference type="AlphaFoldDB" id="B4D6U4"/>
<dbReference type="RefSeq" id="WP_006981955.1">
    <property type="nucleotide sequence ID" value="NZ_ABVL01000016.1"/>
</dbReference>
<evidence type="ECO:0000313" key="1">
    <source>
        <dbReference type="EMBL" id="EDY17895.1"/>
    </source>
</evidence>
<sequence>MTVTPLLRRTRSRIWLRLLVWSFYSLLTLLPLRGADSARQTIAKAILEEDADKKTALINSLIGQSDPVIPVLLTSWKEDTIFSARSTTITRCP</sequence>